<reference evidence="2" key="1">
    <citation type="submission" date="2020-08" db="EMBL/GenBank/DDBJ databases">
        <authorList>
            <person name="Shumante A."/>
            <person name="Zimin A.V."/>
            <person name="Puiu D."/>
            <person name="Salzberg S.L."/>
        </authorList>
    </citation>
    <scope>NUCLEOTIDE SEQUENCE</scope>
    <source>
        <strain evidence="2">WC2-LM</strain>
        <tissue evidence="2">Liver</tissue>
    </source>
</reference>
<evidence type="ECO:0000313" key="2">
    <source>
        <dbReference type="EMBL" id="KAF7467334.1"/>
    </source>
</evidence>
<sequence length="158" mass="17684">MLLPHFSMQSGKSGRGRRWPVQSGDRWWIRPPMAVSCRGLPLGTGPSCGHLWPPLLPASLEWSPLSLKLPPFHAGLGVSQLQESEAVRKIRRVLREMKKPYGLYPNFLSPVTGNWEQREYRDVGPSPRPPPGPGPSMWPREKCTVTTSPAGHLLRATY</sequence>
<gene>
    <name evidence="2" type="ORF">GHT09_001221</name>
</gene>
<evidence type="ECO:0000313" key="3">
    <source>
        <dbReference type="Proteomes" id="UP000662637"/>
    </source>
</evidence>
<dbReference type="Proteomes" id="UP000662637">
    <property type="component" value="Unassembled WGS sequence"/>
</dbReference>
<name>A0A834PVA1_MARMO</name>
<comment type="caution">
    <text evidence="2">The sequence shown here is derived from an EMBL/GenBank/DDBJ whole genome shotgun (WGS) entry which is preliminary data.</text>
</comment>
<feature type="compositionally biased region" description="Pro residues" evidence="1">
    <location>
        <begin position="126"/>
        <end position="136"/>
    </location>
</feature>
<dbReference type="AlphaFoldDB" id="A0A834PVA1"/>
<accession>A0A834PVA1</accession>
<proteinExistence type="predicted"/>
<feature type="region of interest" description="Disordered" evidence="1">
    <location>
        <begin position="119"/>
        <end position="141"/>
    </location>
</feature>
<organism evidence="2 3">
    <name type="scientific">Marmota monax</name>
    <name type="common">Woodchuck</name>
    <dbReference type="NCBI Taxonomy" id="9995"/>
    <lineage>
        <taxon>Eukaryota</taxon>
        <taxon>Metazoa</taxon>
        <taxon>Chordata</taxon>
        <taxon>Craniata</taxon>
        <taxon>Vertebrata</taxon>
        <taxon>Euteleostomi</taxon>
        <taxon>Mammalia</taxon>
        <taxon>Eutheria</taxon>
        <taxon>Euarchontoglires</taxon>
        <taxon>Glires</taxon>
        <taxon>Rodentia</taxon>
        <taxon>Sciuromorpha</taxon>
        <taxon>Sciuridae</taxon>
        <taxon>Xerinae</taxon>
        <taxon>Marmotini</taxon>
        <taxon>Marmota</taxon>
    </lineage>
</organism>
<dbReference type="EMBL" id="WJEC01007804">
    <property type="protein sequence ID" value="KAF7467334.1"/>
    <property type="molecule type" value="Genomic_DNA"/>
</dbReference>
<protein>
    <submittedName>
        <fullName evidence="2">Uncharacterized protein</fullName>
    </submittedName>
</protein>
<evidence type="ECO:0000256" key="1">
    <source>
        <dbReference type="SAM" id="MobiDB-lite"/>
    </source>
</evidence>